<sequence length="75" mass="8633">MREKEPNLNNTSEKIDRNTPQSQFEALSRNGKIPVAHATFSQFLSTNAYRFFFHFPAPLTYQTSTNYHNNLGPTP</sequence>
<evidence type="ECO:0000256" key="1">
    <source>
        <dbReference type="SAM" id="MobiDB-lite"/>
    </source>
</evidence>
<comment type="caution">
    <text evidence="2">The sequence shown here is derived from an EMBL/GenBank/DDBJ whole genome shotgun (WGS) entry which is preliminary data.</text>
</comment>
<dbReference type="Proteomes" id="UP001381693">
    <property type="component" value="Unassembled WGS sequence"/>
</dbReference>
<proteinExistence type="predicted"/>
<feature type="region of interest" description="Disordered" evidence="1">
    <location>
        <begin position="1"/>
        <end position="24"/>
    </location>
</feature>
<dbReference type="AlphaFoldDB" id="A0AAN8WN25"/>
<gene>
    <name evidence="2" type="ORF">SK128_007146</name>
</gene>
<evidence type="ECO:0000313" key="3">
    <source>
        <dbReference type="Proteomes" id="UP001381693"/>
    </source>
</evidence>
<organism evidence="2 3">
    <name type="scientific">Halocaridina rubra</name>
    <name type="common">Hawaiian red shrimp</name>
    <dbReference type="NCBI Taxonomy" id="373956"/>
    <lineage>
        <taxon>Eukaryota</taxon>
        <taxon>Metazoa</taxon>
        <taxon>Ecdysozoa</taxon>
        <taxon>Arthropoda</taxon>
        <taxon>Crustacea</taxon>
        <taxon>Multicrustacea</taxon>
        <taxon>Malacostraca</taxon>
        <taxon>Eumalacostraca</taxon>
        <taxon>Eucarida</taxon>
        <taxon>Decapoda</taxon>
        <taxon>Pleocyemata</taxon>
        <taxon>Caridea</taxon>
        <taxon>Atyoidea</taxon>
        <taxon>Atyidae</taxon>
        <taxon>Halocaridina</taxon>
    </lineage>
</organism>
<protein>
    <submittedName>
        <fullName evidence="2">Uncharacterized protein</fullName>
    </submittedName>
</protein>
<name>A0AAN8WN25_HALRR</name>
<dbReference type="EMBL" id="JAXCGZ010017043">
    <property type="protein sequence ID" value="KAK7069046.1"/>
    <property type="molecule type" value="Genomic_DNA"/>
</dbReference>
<reference evidence="2 3" key="1">
    <citation type="submission" date="2023-11" db="EMBL/GenBank/DDBJ databases">
        <title>Halocaridina rubra genome assembly.</title>
        <authorList>
            <person name="Smith C."/>
        </authorList>
    </citation>
    <scope>NUCLEOTIDE SEQUENCE [LARGE SCALE GENOMIC DNA]</scope>
    <source>
        <strain evidence="2">EP-1</strain>
        <tissue evidence="2">Whole</tissue>
    </source>
</reference>
<evidence type="ECO:0000313" key="2">
    <source>
        <dbReference type="EMBL" id="KAK7069046.1"/>
    </source>
</evidence>
<keyword evidence="3" id="KW-1185">Reference proteome</keyword>
<feature type="compositionally biased region" description="Polar residues" evidence="1">
    <location>
        <begin position="7"/>
        <end position="24"/>
    </location>
</feature>
<accession>A0AAN8WN25</accession>